<reference evidence="2 3" key="2">
    <citation type="submission" date="2019-01" db="EMBL/GenBank/DDBJ databases">
        <title>A chromosome length genome reference of the Java medaka (oryzias javanicus).</title>
        <authorList>
            <person name="Herpin A."/>
            <person name="Takehana Y."/>
            <person name="Naruse K."/>
            <person name="Ansai S."/>
            <person name="Kawaguchi M."/>
        </authorList>
    </citation>
    <scope>NUCLEOTIDE SEQUENCE [LARGE SCALE GENOMIC DNA]</scope>
    <source>
        <strain evidence="2">RS831</strain>
        <tissue evidence="2">Whole body</tissue>
    </source>
</reference>
<gene>
    <name evidence="2" type="ORF">OJAV_G00084140</name>
</gene>
<organism evidence="2 3">
    <name type="scientific">Oryzias javanicus</name>
    <name type="common">Javanese ricefish</name>
    <name type="synonym">Aplocheilus javanicus</name>
    <dbReference type="NCBI Taxonomy" id="123683"/>
    <lineage>
        <taxon>Eukaryota</taxon>
        <taxon>Metazoa</taxon>
        <taxon>Chordata</taxon>
        <taxon>Craniata</taxon>
        <taxon>Vertebrata</taxon>
        <taxon>Euteleostomi</taxon>
        <taxon>Actinopterygii</taxon>
        <taxon>Neopterygii</taxon>
        <taxon>Teleostei</taxon>
        <taxon>Neoteleostei</taxon>
        <taxon>Acanthomorphata</taxon>
        <taxon>Ovalentaria</taxon>
        <taxon>Atherinomorphae</taxon>
        <taxon>Beloniformes</taxon>
        <taxon>Adrianichthyidae</taxon>
        <taxon>Oryziinae</taxon>
        <taxon>Oryzias</taxon>
    </lineage>
</organism>
<evidence type="ECO:0000313" key="3">
    <source>
        <dbReference type="Proteomes" id="UP000283210"/>
    </source>
</evidence>
<evidence type="ECO:0000313" key="2">
    <source>
        <dbReference type="EMBL" id="RVE70090.1"/>
    </source>
</evidence>
<proteinExistence type="predicted"/>
<dbReference type="EMBL" id="CM012444">
    <property type="protein sequence ID" value="RVE70090.1"/>
    <property type="molecule type" value="Genomic_DNA"/>
</dbReference>
<sequence length="92" mass="10576">MRARARGGGKEKARGRREERKVRRREERRRRREGGCLPRRTWRLRYSSFSDGRRSRTAEGGRHEPDREQAGSRPVLTSGSSLHAIDGFSGGI</sequence>
<protein>
    <submittedName>
        <fullName evidence="2">Uncharacterized protein</fullName>
    </submittedName>
</protein>
<feature type="compositionally biased region" description="Basic and acidic residues" evidence="1">
    <location>
        <begin position="51"/>
        <end position="70"/>
    </location>
</feature>
<reference evidence="2 3" key="1">
    <citation type="submission" date="2018-11" db="EMBL/GenBank/DDBJ databases">
        <authorList>
            <person name="Lopez-Roques C."/>
            <person name="Donnadieu C."/>
            <person name="Bouchez O."/>
            <person name="Klopp C."/>
            <person name="Cabau C."/>
            <person name="Zahm M."/>
        </authorList>
    </citation>
    <scope>NUCLEOTIDE SEQUENCE [LARGE SCALE GENOMIC DNA]</scope>
    <source>
        <strain evidence="2">RS831</strain>
        <tissue evidence="2">Whole body</tissue>
    </source>
</reference>
<keyword evidence="3" id="KW-1185">Reference proteome</keyword>
<name>A0A3S2Q4S8_ORYJA</name>
<accession>A0A3S2Q4S8</accession>
<evidence type="ECO:0000256" key="1">
    <source>
        <dbReference type="SAM" id="MobiDB-lite"/>
    </source>
</evidence>
<feature type="compositionally biased region" description="Basic and acidic residues" evidence="1">
    <location>
        <begin position="8"/>
        <end position="25"/>
    </location>
</feature>
<dbReference type="Proteomes" id="UP000283210">
    <property type="component" value="Chromosome 8"/>
</dbReference>
<dbReference type="AlphaFoldDB" id="A0A3S2Q4S8"/>
<feature type="region of interest" description="Disordered" evidence="1">
    <location>
        <begin position="1"/>
        <end position="92"/>
    </location>
</feature>